<dbReference type="GO" id="GO:0000162">
    <property type="term" value="P:L-tryptophan biosynthetic process"/>
    <property type="evidence" value="ECO:0007669"/>
    <property type="project" value="TreeGrafter"/>
</dbReference>
<dbReference type="InterPro" id="IPR011060">
    <property type="entry name" value="RibuloseP-bd_barrel"/>
</dbReference>
<proteinExistence type="inferred from homology"/>
<comment type="subcellular location">
    <subcellularLocation>
        <location evidence="2 11 13">Cytoplasm</location>
    </subcellularLocation>
</comment>
<dbReference type="GO" id="GO:0003949">
    <property type="term" value="F:1-(5-phosphoribosyl)-5-[(5-phosphoribosylamino)methylideneamino]imidazole-4-carboxamide isomerase activity"/>
    <property type="evidence" value="ECO:0007669"/>
    <property type="project" value="UniProtKB-UniRule"/>
</dbReference>
<dbReference type="EC" id="5.3.1.16" evidence="5 11"/>
<evidence type="ECO:0000256" key="2">
    <source>
        <dbReference type="ARBA" id="ARBA00004496"/>
    </source>
</evidence>
<evidence type="ECO:0000256" key="5">
    <source>
        <dbReference type="ARBA" id="ARBA00012550"/>
    </source>
</evidence>
<dbReference type="GO" id="GO:0005737">
    <property type="term" value="C:cytoplasm"/>
    <property type="evidence" value="ECO:0007669"/>
    <property type="project" value="UniProtKB-SubCell"/>
</dbReference>
<comment type="catalytic activity">
    <reaction evidence="1 11 13">
        <text>1-(5-phospho-beta-D-ribosyl)-5-[(5-phospho-beta-D-ribosylamino)methylideneamino]imidazole-4-carboxamide = 5-[(5-phospho-1-deoxy-D-ribulos-1-ylimino)methylamino]-1-(5-phospho-beta-D-ribosyl)imidazole-4-carboxamide</text>
        <dbReference type="Rhea" id="RHEA:15469"/>
        <dbReference type="ChEBI" id="CHEBI:58435"/>
        <dbReference type="ChEBI" id="CHEBI:58525"/>
        <dbReference type="EC" id="5.3.1.16"/>
    </reaction>
</comment>
<keyword evidence="10 11" id="KW-0413">Isomerase</keyword>
<comment type="caution">
    <text evidence="14">The sequence shown here is derived from an EMBL/GenBank/DDBJ whole genome shotgun (WGS) entry which is preliminary data.</text>
</comment>
<evidence type="ECO:0000313" key="14">
    <source>
        <dbReference type="EMBL" id="RLE48386.1"/>
    </source>
</evidence>
<feature type="active site" description="Proton acceptor" evidence="11">
    <location>
        <position position="8"/>
    </location>
</feature>
<keyword evidence="9 11" id="KW-0368">Histidine biosynthesis</keyword>
<dbReference type="PANTHER" id="PTHR43090:SF2">
    <property type="entry name" value="1-(5-PHOSPHORIBOSYL)-5-[(5-PHOSPHORIBOSYLAMINO)METHYLIDENEAMINO] IMIDAZOLE-4-CARBOXAMIDE ISOMERASE"/>
    <property type="match status" value="1"/>
</dbReference>
<comment type="pathway">
    <text evidence="3 11 13">Amino-acid biosynthesis; L-histidine biosynthesis; L-histidine from 5-phospho-alpha-D-ribose 1-diphosphate: step 4/9.</text>
</comment>
<sequence>MLVVPAIDISRGKCVRFIRGRPEEAIVYYNDPVEAALRWADEGAKLLHVVDLDAAIGLGENTDVIKRIIKEASVKVQVGGGIRSFERAAQLLNLGAYRVVFGTLAFYKPEDIKKVVEVYSPEHVMVALDHIGEKVVVKGWREAVGVKIVEAAERVVEKTCAGSILATSVAQDGTLAGIDVCSVRKLIEKAKVPVYAAGGVSSLEDIKEVAKVGAAGVVVGRALYEKRFTLREALEAVKNVG</sequence>
<evidence type="ECO:0000256" key="7">
    <source>
        <dbReference type="ARBA" id="ARBA00022490"/>
    </source>
</evidence>
<comment type="similarity">
    <text evidence="4 11 12">Belongs to the HisA/HisF family.</text>
</comment>
<dbReference type="InterPro" id="IPR013785">
    <property type="entry name" value="Aldolase_TIM"/>
</dbReference>
<evidence type="ECO:0000256" key="8">
    <source>
        <dbReference type="ARBA" id="ARBA00022605"/>
    </source>
</evidence>
<dbReference type="Gene3D" id="3.20.20.70">
    <property type="entry name" value="Aldolase class I"/>
    <property type="match status" value="1"/>
</dbReference>
<evidence type="ECO:0000256" key="4">
    <source>
        <dbReference type="ARBA" id="ARBA00009667"/>
    </source>
</evidence>
<dbReference type="InterPro" id="IPR006063">
    <property type="entry name" value="HisA_bact_arch"/>
</dbReference>
<dbReference type="Pfam" id="PF00977">
    <property type="entry name" value="His_biosynth"/>
    <property type="match status" value="1"/>
</dbReference>
<dbReference type="SUPFAM" id="SSF51366">
    <property type="entry name" value="Ribulose-phoshate binding barrel"/>
    <property type="match status" value="1"/>
</dbReference>
<protein>
    <recommendedName>
        <fullName evidence="6 11">1-(5-phosphoribosyl)-5-[(5-phosphoribosylamino)methylideneamino] imidazole-4-carboxamide isomerase</fullName>
        <ecNumber evidence="5 11">5.3.1.16</ecNumber>
    </recommendedName>
    <alternativeName>
        <fullName evidence="11">Phosphoribosylformimino-5-aminoimidazole carboxamide ribotide isomerase</fullName>
    </alternativeName>
</protein>
<gene>
    <name evidence="11" type="primary">hisA</name>
    <name evidence="14" type="ORF">DRJ31_07395</name>
</gene>
<dbReference type="NCBIfam" id="TIGR00007">
    <property type="entry name" value="1-(5-phosphoribosyl)-5-[(5-phosphoribosylamino)methylideneamino]imidazole-4-carboxamide isomerase"/>
    <property type="match status" value="1"/>
</dbReference>
<organism evidence="14 15">
    <name type="scientific">Thermoproteota archaeon</name>
    <dbReference type="NCBI Taxonomy" id="2056631"/>
    <lineage>
        <taxon>Archaea</taxon>
        <taxon>Thermoproteota</taxon>
    </lineage>
</organism>
<dbReference type="NCBIfam" id="NF010112">
    <property type="entry name" value="PRK13585.1"/>
    <property type="match status" value="1"/>
</dbReference>
<dbReference type="InterPro" id="IPR023016">
    <property type="entry name" value="HisA/PriA"/>
</dbReference>
<dbReference type="PANTHER" id="PTHR43090">
    <property type="entry name" value="1-(5-PHOSPHORIBOSYL)-5-[(5-PHOSPHORIBOSYLAMINO)METHYLIDENEAMINO] IMIDAZOLE-4-CARBOXAMIDE ISOMERASE"/>
    <property type="match status" value="1"/>
</dbReference>
<keyword evidence="8 11" id="KW-0028">Amino-acid biosynthesis</keyword>
<evidence type="ECO:0000256" key="13">
    <source>
        <dbReference type="RuleBase" id="RU003658"/>
    </source>
</evidence>
<accession>A0A497EMF5</accession>
<evidence type="ECO:0000256" key="1">
    <source>
        <dbReference type="ARBA" id="ARBA00000901"/>
    </source>
</evidence>
<evidence type="ECO:0000256" key="10">
    <source>
        <dbReference type="ARBA" id="ARBA00023235"/>
    </source>
</evidence>
<dbReference type="InterPro" id="IPR044524">
    <property type="entry name" value="Isoase_HisA-like"/>
</dbReference>
<reference evidence="14 15" key="1">
    <citation type="submission" date="2018-06" db="EMBL/GenBank/DDBJ databases">
        <title>Extensive metabolic versatility and redundancy in microbially diverse, dynamic hydrothermal sediments.</title>
        <authorList>
            <person name="Dombrowski N."/>
            <person name="Teske A."/>
            <person name="Baker B.J."/>
        </authorList>
    </citation>
    <scope>NUCLEOTIDE SEQUENCE [LARGE SCALE GENOMIC DNA]</scope>
    <source>
        <strain evidence="14">B66_G16</strain>
    </source>
</reference>
<feature type="active site" description="Proton donor" evidence="11">
    <location>
        <position position="129"/>
    </location>
</feature>
<evidence type="ECO:0000256" key="11">
    <source>
        <dbReference type="HAMAP-Rule" id="MF_01014"/>
    </source>
</evidence>
<dbReference type="InterPro" id="IPR006062">
    <property type="entry name" value="His_biosynth"/>
</dbReference>
<evidence type="ECO:0000256" key="9">
    <source>
        <dbReference type="ARBA" id="ARBA00023102"/>
    </source>
</evidence>
<dbReference type="AlphaFoldDB" id="A0A497EMF5"/>
<dbReference type="CDD" id="cd04732">
    <property type="entry name" value="HisA"/>
    <property type="match status" value="1"/>
</dbReference>
<dbReference type="HAMAP" id="MF_01014">
    <property type="entry name" value="HisA"/>
    <property type="match status" value="1"/>
</dbReference>
<dbReference type="GO" id="GO:0000105">
    <property type="term" value="P:L-histidine biosynthetic process"/>
    <property type="evidence" value="ECO:0007669"/>
    <property type="project" value="UniProtKB-UniRule"/>
</dbReference>
<dbReference type="FunFam" id="3.20.20.70:FF:000009">
    <property type="entry name" value="1-(5-phosphoribosyl)-5-[(5-phosphoribosylamino)methylideneamino] imidazole-4-carboxamide isomerase"/>
    <property type="match status" value="1"/>
</dbReference>
<dbReference type="Proteomes" id="UP000278475">
    <property type="component" value="Unassembled WGS sequence"/>
</dbReference>
<evidence type="ECO:0000256" key="6">
    <source>
        <dbReference type="ARBA" id="ARBA00018464"/>
    </source>
</evidence>
<dbReference type="UniPathway" id="UPA00031">
    <property type="reaction ID" value="UER00009"/>
</dbReference>
<name>A0A497EMF5_9CREN</name>
<keyword evidence="7 11" id="KW-0963">Cytoplasm</keyword>
<evidence type="ECO:0000256" key="3">
    <source>
        <dbReference type="ARBA" id="ARBA00005133"/>
    </source>
</evidence>
<evidence type="ECO:0000256" key="12">
    <source>
        <dbReference type="RuleBase" id="RU003657"/>
    </source>
</evidence>
<dbReference type="EMBL" id="QMQV01000079">
    <property type="protein sequence ID" value="RLE48386.1"/>
    <property type="molecule type" value="Genomic_DNA"/>
</dbReference>
<evidence type="ECO:0000313" key="15">
    <source>
        <dbReference type="Proteomes" id="UP000278475"/>
    </source>
</evidence>